<evidence type="ECO:0000256" key="2">
    <source>
        <dbReference type="SAM" id="Phobius"/>
    </source>
</evidence>
<dbReference type="InterPro" id="IPR013094">
    <property type="entry name" value="AB_hydrolase_3"/>
</dbReference>
<dbReference type="Proteomes" id="UP000049685">
    <property type="component" value="Unassembled WGS sequence"/>
</dbReference>
<keyword evidence="2" id="KW-0472">Membrane</keyword>
<dbReference type="InterPro" id="IPR050300">
    <property type="entry name" value="GDXG_lipolytic_enzyme"/>
</dbReference>
<protein>
    <submittedName>
        <fullName evidence="4">Esterase</fullName>
        <ecNumber evidence="4">3.1.1.3</ecNumber>
    </submittedName>
</protein>
<dbReference type="RefSeq" id="WP_057557561.1">
    <property type="nucleotide sequence ID" value="NZ_CDNY01000003.1"/>
</dbReference>
<organism evidence="4 5">
    <name type="scientific">Paraclostridium sordellii</name>
    <name type="common">Clostridium sordellii</name>
    <dbReference type="NCBI Taxonomy" id="1505"/>
    <lineage>
        <taxon>Bacteria</taxon>
        <taxon>Bacillati</taxon>
        <taxon>Bacillota</taxon>
        <taxon>Clostridia</taxon>
        <taxon>Peptostreptococcales</taxon>
        <taxon>Peptostreptococcaceae</taxon>
        <taxon>Paraclostridium</taxon>
    </lineage>
</organism>
<accession>A0A9P1PAV3</accession>
<dbReference type="SUPFAM" id="SSF53474">
    <property type="entry name" value="alpha/beta-Hydrolases"/>
    <property type="match status" value="1"/>
</dbReference>
<dbReference type="GO" id="GO:0004806">
    <property type="term" value="F:triacylglycerol lipase activity"/>
    <property type="evidence" value="ECO:0007669"/>
    <property type="project" value="UniProtKB-EC"/>
</dbReference>
<comment type="caution">
    <text evidence="4">The sequence shown here is derived from an EMBL/GenBank/DDBJ whole genome shotgun (WGS) entry which is preliminary data.</text>
</comment>
<proteinExistence type="predicted"/>
<keyword evidence="2" id="KW-0812">Transmembrane</keyword>
<keyword evidence="2" id="KW-1133">Transmembrane helix</keyword>
<feature type="domain" description="Alpha/beta hydrolase fold-3" evidence="3">
    <location>
        <begin position="101"/>
        <end position="306"/>
    </location>
</feature>
<dbReference type="InterPro" id="IPR029058">
    <property type="entry name" value="AB_hydrolase_fold"/>
</dbReference>
<dbReference type="EMBL" id="CDNY01000003">
    <property type="protein sequence ID" value="CEO32676.1"/>
    <property type="molecule type" value="Genomic_DNA"/>
</dbReference>
<gene>
    <name evidence="4" type="primary">lip2</name>
    <name evidence="4" type="ORF">UMC4404_06561</name>
</gene>
<dbReference type="Pfam" id="PF07859">
    <property type="entry name" value="Abhydrolase_3"/>
    <property type="match status" value="1"/>
</dbReference>
<dbReference type="Gene3D" id="3.40.50.1820">
    <property type="entry name" value="alpha/beta hydrolase"/>
    <property type="match status" value="1"/>
</dbReference>
<dbReference type="PANTHER" id="PTHR48081">
    <property type="entry name" value="AB HYDROLASE SUPERFAMILY PROTEIN C4A8.06C"/>
    <property type="match status" value="1"/>
</dbReference>
<keyword evidence="1 4" id="KW-0378">Hydrolase</keyword>
<feature type="transmembrane region" description="Helical" evidence="2">
    <location>
        <begin position="5"/>
        <end position="21"/>
    </location>
</feature>
<reference evidence="5" key="1">
    <citation type="submission" date="2015-01" db="EMBL/GenBank/DDBJ databases">
        <authorList>
            <person name="Aslett A.Martin."/>
            <person name="De Silva Nishadi"/>
        </authorList>
    </citation>
    <scope>NUCLEOTIDE SEQUENCE [LARGE SCALE GENOMIC DNA]</scope>
    <source>
        <strain evidence="5">UMC4404</strain>
    </source>
</reference>
<evidence type="ECO:0000259" key="3">
    <source>
        <dbReference type="Pfam" id="PF07859"/>
    </source>
</evidence>
<sequence length="336" mass="38914">MKKRFVISAGIAGLIGLWFYYRDKKYPLTKGYYLMNKFSVPDKVVTLSNVKLVNKLLSKEGLPKTPDDITREIRYIKTEDKESIPLSIYKLKDMNSNIPCLIYFHGGGFFFKDEAYMHRLVCEYVKKAKCMVVFVHYRTSDEYPFPTPFKDCCNAIEYIWENAKQLNVNKKKIALGGDSAGGALTGSCTLWCRDETDIKPCFQMLIYPVTDLRMQTESMKKYSDCPLWNSSLTKKMWKFYLRNGIKGKKEYISPILAKRFSKLPPAYIETAQYDCIHDEGIDYAKSLKSAGVKVQLEDIKSVFHGYDVFLNTEITKKMIEKRAQALYSAFYDKDID</sequence>
<evidence type="ECO:0000313" key="5">
    <source>
        <dbReference type="Proteomes" id="UP000049685"/>
    </source>
</evidence>
<name>A0A9P1PAV3_PARSO</name>
<dbReference type="PANTHER" id="PTHR48081:SF8">
    <property type="entry name" value="ALPHA_BETA HYDROLASE FOLD-3 DOMAIN-CONTAINING PROTEIN-RELATED"/>
    <property type="match status" value="1"/>
</dbReference>
<dbReference type="EC" id="3.1.1.3" evidence="4"/>
<dbReference type="AlphaFoldDB" id="A0A9P1PAV3"/>
<evidence type="ECO:0000256" key="1">
    <source>
        <dbReference type="ARBA" id="ARBA00022801"/>
    </source>
</evidence>
<evidence type="ECO:0000313" key="4">
    <source>
        <dbReference type="EMBL" id="CEO32676.1"/>
    </source>
</evidence>